<organism evidence="2 3">
    <name type="scientific">Paenibacillus artemisiicola</name>
    <dbReference type="NCBI Taxonomy" id="1172618"/>
    <lineage>
        <taxon>Bacteria</taxon>
        <taxon>Bacillati</taxon>
        <taxon>Bacillota</taxon>
        <taxon>Bacilli</taxon>
        <taxon>Bacillales</taxon>
        <taxon>Paenibacillaceae</taxon>
        <taxon>Paenibacillus</taxon>
    </lineage>
</organism>
<protein>
    <submittedName>
        <fullName evidence="2">GNAT family N-acetyltransferase</fullName>
    </submittedName>
</protein>
<feature type="domain" description="N-acetyltransferase" evidence="1">
    <location>
        <begin position="1"/>
        <end position="161"/>
    </location>
</feature>
<comment type="caution">
    <text evidence="2">The sequence shown here is derived from an EMBL/GenBank/DDBJ whole genome shotgun (WGS) entry which is preliminary data.</text>
</comment>
<evidence type="ECO:0000313" key="3">
    <source>
        <dbReference type="Proteomes" id="UP000670947"/>
    </source>
</evidence>
<reference evidence="2 3" key="1">
    <citation type="submission" date="2021-03" db="EMBL/GenBank/DDBJ databases">
        <title>Paenibacillus artemisicola MWE-103 whole genome sequence.</title>
        <authorList>
            <person name="Ham Y.J."/>
        </authorList>
    </citation>
    <scope>NUCLEOTIDE SEQUENCE [LARGE SCALE GENOMIC DNA]</scope>
    <source>
        <strain evidence="2 3">MWE-103</strain>
    </source>
</reference>
<dbReference type="Proteomes" id="UP000670947">
    <property type="component" value="Unassembled WGS sequence"/>
</dbReference>
<dbReference type="PROSITE" id="PS51186">
    <property type="entry name" value="GNAT"/>
    <property type="match status" value="1"/>
</dbReference>
<dbReference type="Gene3D" id="3.40.630.30">
    <property type="match status" value="1"/>
</dbReference>
<dbReference type="CDD" id="cd04301">
    <property type="entry name" value="NAT_SF"/>
    <property type="match status" value="1"/>
</dbReference>
<dbReference type="InterPro" id="IPR016181">
    <property type="entry name" value="Acyl_CoA_acyltransferase"/>
</dbReference>
<name>A0ABS3WAJ0_9BACL</name>
<dbReference type="InterPro" id="IPR000182">
    <property type="entry name" value="GNAT_dom"/>
</dbReference>
<evidence type="ECO:0000259" key="1">
    <source>
        <dbReference type="PROSITE" id="PS51186"/>
    </source>
</evidence>
<evidence type="ECO:0000313" key="2">
    <source>
        <dbReference type="EMBL" id="MBO7745339.1"/>
    </source>
</evidence>
<gene>
    <name evidence="2" type="ORF">I8J29_14095</name>
</gene>
<sequence>MQSGDAASVYEALNEHGIGKPLDYIERCWQEQDPGRRTTLIAWHEERFAGWLHLLQTSVYPPFAEQGIPEINNFDVVPARRRLGIGNALMDAIEARAFERSAKVGIGVGLYHAYGNAQRLYAKRGYIPDGRGIADHGVPVEPETTVYVGHELALWLIKERPAGSAT</sequence>
<keyword evidence="3" id="KW-1185">Reference proteome</keyword>
<accession>A0ABS3WAJ0</accession>
<proteinExistence type="predicted"/>
<dbReference type="Pfam" id="PF00583">
    <property type="entry name" value="Acetyltransf_1"/>
    <property type="match status" value="1"/>
</dbReference>
<dbReference type="SUPFAM" id="SSF55729">
    <property type="entry name" value="Acyl-CoA N-acyltransferases (Nat)"/>
    <property type="match status" value="1"/>
</dbReference>
<dbReference type="EMBL" id="JAGGDJ010000009">
    <property type="protein sequence ID" value="MBO7745339.1"/>
    <property type="molecule type" value="Genomic_DNA"/>
</dbReference>